<feature type="compositionally biased region" description="Polar residues" evidence="28">
    <location>
        <begin position="657"/>
        <end position="668"/>
    </location>
</feature>
<evidence type="ECO:0000256" key="28">
    <source>
        <dbReference type="SAM" id="MobiDB-lite"/>
    </source>
</evidence>
<accession>A0A3G5EBG1</accession>
<evidence type="ECO:0000259" key="29">
    <source>
        <dbReference type="PROSITE" id="PS51206"/>
    </source>
</evidence>
<keyword evidence="8 27" id="KW-1048">Host nucleus</keyword>
<evidence type="ECO:0000256" key="24">
    <source>
        <dbReference type="ARBA" id="ARBA00030491"/>
    </source>
</evidence>
<dbReference type="SUPFAM" id="SSF52540">
    <property type="entry name" value="P-loop containing nucleoside triphosphate hydrolases"/>
    <property type="match status" value="1"/>
</dbReference>
<evidence type="ECO:0000256" key="27">
    <source>
        <dbReference type="PROSITE-ProRule" id="PRU01366"/>
    </source>
</evidence>
<dbReference type="GO" id="GO:0003677">
    <property type="term" value="F:DNA binding"/>
    <property type="evidence" value="ECO:0007669"/>
    <property type="project" value="UniProtKB-UniRule"/>
</dbReference>
<keyword evidence="13 27" id="KW-0255">Endonuclease</keyword>
<evidence type="ECO:0000256" key="12">
    <source>
        <dbReference type="ARBA" id="ARBA00022741"/>
    </source>
</evidence>
<dbReference type="InterPro" id="IPR049901">
    <property type="entry name" value="PV_NS1-NUC"/>
</dbReference>
<evidence type="ECO:0000256" key="17">
    <source>
        <dbReference type="ARBA" id="ARBA00022842"/>
    </source>
</evidence>
<keyword evidence="17" id="KW-0460">Magnesium</keyword>
<keyword evidence="11" id="KW-0479">Metal-binding</keyword>
<dbReference type="InterPro" id="IPR014015">
    <property type="entry name" value="Helicase_SF3_DNA-vir"/>
</dbReference>
<keyword evidence="12 27" id="KW-0547">Nucleotide-binding</keyword>
<dbReference type="Pfam" id="PF22419">
    <property type="entry name" value="HBoV_NS1-like_N"/>
    <property type="match status" value="2"/>
</dbReference>
<keyword evidence="19" id="KW-1194">Viral DNA replication</keyword>
<feature type="compositionally biased region" description="Acidic residues" evidence="28">
    <location>
        <begin position="724"/>
        <end position="741"/>
    </location>
</feature>
<keyword evidence="9 27" id="KW-0235">DNA replication</keyword>
<keyword evidence="10 27" id="KW-0540">Nuclease</keyword>
<dbReference type="GO" id="GO:0042025">
    <property type="term" value="C:host cell nucleus"/>
    <property type="evidence" value="ECO:0007669"/>
    <property type="project" value="UniProtKB-SubCell"/>
</dbReference>
<dbReference type="GO" id="GO:0004519">
    <property type="term" value="F:endonuclease activity"/>
    <property type="evidence" value="ECO:0007669"/>
    <property type="project" value="UniProtKB-UniRule"/>
</dbReference>
<evidence type="ECO:0000256" key="1">
    <source>
        <dbReference type="ARBA" id="ARBA00001946"/>
    </source>
</evidence>
<evidence type="ECO:0000256" key="14">
    <source>
        <dbReference type="ARBA" id="ARBA00022801"/>
    </source>
</evidence>
<keyword evidence="21 27" id="KW-0238">DNA-binding</keyword>
<keyword evidence="14 27" id="KW-0378">Hydrolase</keyword>
<evidence type="ECO:0000256" key="23">
    <source>
        <dbReference type="ARBA" id="ARBA00023268"/>
    </source>
</evidence>
<dbReference type="Gene3D" id="3.40.1310.20">
    <property type="match status" value="1"/>
</dbReference>
<dbReference type="GO" id="GO:0046872">
    <property type="term" value="F:metal ion binding"/>
    <property type="evidence" value="ECO:0007669"/>
    <property type="project" value="UniProtKB-KW"/>
</dbReference>
<feature type="domain" description="SF3 helicase" evidence="29">
    <location>
        <begin position="396"/>
        <end position="551"/>
    </location>
</feature>
<dbReference type="GO" id="GO:0006260">
    <property type="term" value="P:DNA replication"/>
    <property type="evidence" value="ECO:0007669"/>
    <property type="project" value="UniProtKB-UniRule"/>
</dbReference>
<dbReference type="InterPro" id="IPR027417">
    <property type="entry name" value="P-loop_NTPase"/>
</dbReference>
<dbReference type="GO" id="GO:0016787">
    <property type="term" value="F:hydrolase activity"/>
    <property type="evidence" value="ECO:0007669"/>
    <property type="project" value="UniProtKB-KW"/>
</dbReference>
<dbReference type="GO" id="GO:0003678">
    <property type="term" value="F:DNA helicase activity"/>
    <property type="evidence" value="ECO:0007669"/>
    <property type="project" value="UniProtKB-EC"/>
</dbReference>
<keyword evidence="23" id="KW-0511">Multifunctional enzyme</keyword>
<evidence type="ECO:0000256" key="7">
    <source>
        <dbReference type="ARBA" id="ARBA00020731"/>
    </source>
</evidence>
<comment type="subcellular location">
    <subcellularLocation>
        <location evidence="3 27">Host nucleus</location>
    </subcellularLocation>
</comment>
<evidence type="ECO:0000256" key="26">
    <source>
        <dbReference type="ARBA" id="ARBA00047995"/>
    </source>
</evidence>
<evidence type="ECO:0000256" key="25">
    <source>
        <dbReference type="ARBA" id="ARBA00032999"/>
    </source>
</evidence>
<evidence type="ECO:0000256" key="18">
    <source>
        <dbReference type="ARBA" id="ARBA00023015"/>
    </source>
</evidence>
<evidence type="ECO:0000256" key="8">
    <source>
        <dbReference type="ARBA" id="ARBA00022562"/>
    </source>
</evidence>
<evidence type="ECO:0000256" key="9">
    <source>
        <dbReference type="ARBA" id="ARBA00022705"/>
    </source>
</evidence>
<dbReference type="Pfam" id="PF01057">
    <property type="entry name" value="Parvo_NS1"/>
    <property type="match status" value="1"/>
</dbReference>
<comment type="similarity">
    <text evidence="4">Belongs to the parvoviruses initiator protein NS1 family.</text>
</comment>
<reference evidence="31" key="1">
    <citation type="submission" date="2018-02" db="EMBL/GenBank/DDBJ databases">
        <title>A novel bocaparvovirus species identified in wild rat.</title>
        <authorList>
            <person name="Liu M."/>
        </authorList>
    </citation>
    <scope>NUCLEOTIDE SEQUENCE</scope>
    <source>
        <strain evidence="31">S9-108</strain>
    </source>
</reference>
<evidence type="ECO:0000256" key="11">
    <source>
        <dbReference type="ARBA" id="ARBA00022723"/>
    </source>
</evidence>
<organism evidence="31">
    <name type="scientific">Rodent bocavirus</name>
    <dbReference type="NCBI Taxonomy" id="2137546"/>
    <lineage>
        <taxon>Viruses</taxon>
        <taxon>Monodnaviria</taxon>
        <taxon>Shotokuvirae</taxon>
        <taxon>Cossaviricota</taxon>
        <taxon>Quintoviricetes</taxon>
        <taxon>Piccovirales</taxon>
        <taxon>Parvoviridae</taxon>
        <taxon>Parvovirinae</taxon>
        <taxon>Bocaparvovirus</taxon>
        <taxon>Bocaparvovirus rodent3</taxon>
    </lineage>
</organism>
<name>A0A3G5EBG1_9VIRU</name>
<evidence type="ECO:0000256" key="2">
    <source>
        <dbReference type="ARBA" id="ARBA00002892"/>
    </source>
</evidence>
<sequence>MDLPHNYQECKDLLIGFREPAYHFILRLPYANWKDIQRELQFCVKGGIWRNLLEDEPGFHQATLQAGSEQLYTMHYQYSLATMVYWCFHRLFKNRQGEGVPSFSSFIQVENGDTLHVHIIVGGEGLNKYTAKSWCQPVAASFFKGLKHRYLETLGPSYESIEWMAIRIPIEIAINECEKGYHEKHISIMQYKSRAGQMHALRVRPQEFIANYFLPKNYWPNTFVGPSTFTPDHDYFIEREKTFSFTLVGDKILELGIRRQLRDDLQGDFNGQQSEPVFGGDPLGALPKVKQARWDNVTQAGGKMTKREGLVLDCMNRALEDDLLTYEQLVDKHPEMVVMFESQPGGSRLIEQTLGMVHIKLTQKYTAMTYILKRYPDGEVCAENKVFRLLNLQGYNPWQVGHWFCTWLDKKAGKQNTVSLFGPASTGKTNLAKALVNCVKLYGCVNHSNRNFVFNDCAAKLIVWWEECIMNQEWVEPAKCCLGGTEFRIDRKHKESQLLPQTPVIISTNNDIYTVVGGNYTTTVHKKPLQERVVQINLMKQLSPNFGEIPVQDVADWLVDCYNNYDCTLQGFLTKWGLKSVPNDFPGGKLCASHSQDWTLHENGLCLHCGGYLPLNEFDADSLELSGESGEFSLLSTPVKQGLVDFYLTEFHLTPLTGTRSNRDQVTPEQGERPISKASDGRPNPKRRRLDQTRSESDAPGTSTSTVSLVHFSNIRKRLNYEQSETEEDKITESDAETEDGADPRIWGERLGVHSLGPDQEPIVLHCFETLGDSDTEFGEGGEQERK</sequence>
<evidence type="ECO:0000313" key="31">
    <source>
        <dbReference type="EMBL" id="AYW35040.1"/>
    </source>
</evidence>
<feature type="short sequence motif" description="RCR-3" evidence="27">
    <location>
        <begin position="212"/>
        <end position="216"/>
    </location>
</feature>
<dbReference type="InterPro" id="IPR054766">
    <property type="entry name" value="BoV_NS1-like_N"/>
</dbReference>
<evidence type="ECO:0000256" key="20">
    <source>
        <dbReference type="ARBA" id="ARBA00023124"/>
    </source>
</evidence>
<evidence type="ECO:0000256" key="16">
    <source>
        <dbReference type="ARBA" id="ARBA00022840"/>
    </source>
</evidence>
<evidence type="ECO:0000256" key="6">
    <source>
        <dbReference type="ARBA" id="ARBA00012551"/>
    </source>
</evidence>
<evidence type="ECO:0000256" key="21">
    <source>
        <dbReference type="ARBA" id="ARBA00023125"/>
    </source>
</evidence>
<dbReference type="Gene3D" id="3.40.50.300">
    <property type="entry name" value="P-loop containing nucleotide triphosphate hydrolases"/>
    <property type="match status" value="1"/>
</dbReference>
<evidence type="ECO:0000256" key="3">
    <source>
        <dbReference type="ARBA" id="ARBA00004147"/>
    </source>
</evidence>
<comment type="catalytic activity">
    <reaction evidence="26">
        <text>ATP + H2O = ADP + phosphate + H(+)</text>
        <dbReference type="Rhea" id="RHEA:13065"/>
        <dbReference type="ChEBI" id="CHEBI:15377"/>
        <dbReference type="ChEBI" id="CHEBI:15378"/>
        <dbReference type="ChEBI" id="CHEBI:30616"/>
        <dbReference type="ChEBI" id="CHEBI:43474"/>
        <dbReference type="ChEBI" id="CHEBI:456216"/>
        <dbReference type="EC" id="3.6.4.12"/>
    </reaction>
</comment>
<evidence type="ECO:0000256" key="22">
    <source>
        <dbReference type="ARBA" id="ARBA00023163"/>
    </source>
</evidence>
<feature type="short sequence motif" description="RCR-2" evidence="27">
    <location>
        <begin position="116"/>
        <end position="118"/>
    </location>
</feature>
<evidence type="ECO:0000259" key="30">
    <source>
        <dbReference type="PROSITE" id="PS52022"/>
    </source>
</evidence>
<keyword evidence="18" id="KW-0805">Transcription regulation</keyword>
<dbReference type="PROSITE" id="PS52022">
    <property type="entry name" value="PV_NS1_NUC"/>
    <property type="match status" value="1"/>
</dbReference>
<evidence type="ECO:0000256" key="15">
    <source>
        <dbReference type="ARBA" id="ARBA00022806"/>
    </source>
</evidence>
<comment type="subunit">
    <text evidence="5">Homooligomer; when bound to DNA.</text>
</comment>
<comment type="function">
    <text evidence="2">Multifunctional protein which displays endonuclease and helicase activities required for initiating and directing viral DNA replication. Also plays a role in viral packaging and transactivation of several promoters. Binds site-specifically to 2-3 approximate tandem copies within the origins of replication (Ori), unwinds this hairpin region and nicks one DNA strand thereby initiating the rolling circle replication (RCR). Becomes covalently attached to the 5' end of the nick and provides a 3'OH for priming DNA synthesis. The helicase activity unwinds DNA in a 3'-5' direction on the longer strand. Participates in the transcriptional regulation of several promoters.</text>
</comment>
<proteinExistence type="inferred from homology"/>
<dbReference type="EC" id="3.6.4.12" evidence="6"/>
<evidence type="ECO:0000256" key="5">
    <source>
        <dbReference type="ARBA" id="ARBA00011717"/>
    </source>
</evidence>
<evidence type="ECO:0000256" key="19">
    <source>
        <dbReference type="ARBA" id="ARBA00023109"/>
    </source>
</evidence>
<keyword evidence="22" id="KW-0804">Transcription</keyword>
<keyword evidence="15" id="KW-0347">Helicase</keyword>
<evidence type="ECO:0000256" key="10">
    <source>
        <dbReference type="ARBA" id="ARBA00022722"/>
    </source>
</evidence>
<comment type="cofactor">
    <cofactor evidence="1">
        <name>Mg(2+)</name>
        <dbReference type="ChEBI" id="CHEBI:18420"/>
    </cofactor>
</comment>
<keyword evidence="16" id="KW-0067">ATP-binding</keyword>
<feature type="region of interest" description="Disordered" evidence="28">
    <location>
        <begin position="657"/>
        <end position="758"/>
    </location>
</feature>
<protein>
    <recommendedName>
        <fullName evidence="7">Initiator protein NS1</fullName>
        <ecNumber evidence="6">3.6.4.12</ecNumber>
    </recommendedName>
    <alternativeName>
        <fullName evidence="24">Non-structural protein 1</fullName>
    </alternativeName>
    <alternativeName>
        <fullName evidence="25">Non-structural protein NS1</fullName>
    </alternativeName>
</protein>
<dbReference type="InterPro" id="IPR001257">
    <property type="entry name" value="Parvovirus_NS1_helicase"/>
</dbReference>
<keyword evidence="20 27" id="KW-0190">Covalent protein-DNA linkage</keyword>
<feature type="domain" description="PV NS1-Nuc" evidence="30">
    <location>
        <begin position="17"/>
        <end position="272"/>
    </location>
</feature>
<dbReference type="PROSITE" id="PS51206">
    <property type="entry name" value="SF3_HELICASE_1"/>
    <property type="match status" value="1"/>
</dbReference>
<evidence type="ECO:0000256" key="4">
    <source>
        <dbReference type="ARBA" id="ARBA00009826"/>
    </source>
</evidence>
<feature type="active site" description="For nuclease activity" evidence="27">
    <location>
        <position position="212"/>
    </location>
</feature>
<feature type="compositionally biased region" description="Basic and acidic residues" evidence="28">
    <location>
        <begin position="742"/>
        <end position="752"/>
    </location>
</feature>
<evidence type="ECO:0000256" key="13">
    <source>
        <dbReference type="ARBA" id="ARBA00022759"/>
    </source>
</evidence>
<dbReference type="GO" id="GO:0005524">
    <property type="term" value="F:ATP binding"/>
    <property type="evidence" value="ECO:0007669"/>
    <property type="project" value="UniProtKB-KW"/>
</dbReference>
<dbReference type="EMBL" id="MH003836">
    <property type="protein sequence ID" value="AYW35040.1"/>
    <property type="molecule type" value="Genomic_DNA"/>
</dbReference>
<dbReference type="GO" id="GO:0039693">
    <property type="term" value="P:viral DNA genome replication"/>
    <property type="evidence" value="ECO:0007669"/>
    <property type="project" value="UniProtKB-KW"/>
</dbReference>